<feature type="non-terminal residue" evidence="1">
    <location>
        <position position="1"/>
    </location>
</feature>
<comment type="caution">
    <text evidence="1">The sequence shown here is derived from an EMBL/GenBank/DDBJ whole genome shotgun (WGS) entry which is preliminary data.</text>
</comment>
<reference evidence="1" key="1">
    <citation type="journal article" date="2014" name="Front. Microbiol.">
        <title>High frequency of phylogenetically diverse reductive dehalogenase-homologous genes in deep subseafloor sedimentary metagenomes.</title>
        <authorList>
            <person name="Kawai M."/>
            <person name="Futagami T."/>
            <person name="Toyoda A."/>
            <person name="Takaki Y."/>
            <person name="Nishi S."/>
            <person name="Hori S."/>
            <person name="Arai W."/>
            <person name="Tsubouchi T."/>
            <person name="Morono Y."/>
            <person name="Uchiyama I."/>
            <person name="Ito T."/>
            <person name="Fujiyama A."/>
            <person name="Inagaki F."/>
            <person name="Takami H."/>
        </authorList>
    </citation>
    <scope>NUCLEOTIDE SEQUENCE</scope>
    <source>
        <strain evidence="1">Expedition CK06-06</strain>
    </source>
</reference>
<proteinExistence type="predicted"/>
<sequence>PSPTATPSPSPTLKPLTLAVDREVYDLSEALFSLLPAQHERLVVLPYTSQDPTDDELATRLATWAIRWAPGRPKGAILLREEPYVVAVHPLFPEEEVSKAELVALASGQDEGHGMVVGDSGRAARELLGVERLPSNTILMPDWLRAKEHVAIHEGTWALLPWEAVDFRVRILSIEGFRPGPTGSDDYPLVRRMWLTQRAPAPQSLVDALLEGLRYELPPTAELVAVGDIMLDRRVGELIEE</sequence>
<organism evidence="1">
    <name type="scientific">marine sediment metagenome</name>
    <dbReference type="NCBI Taxonomy" id="412755"/>
    <lineage>
        <taxon>unclassified sequences</taxon>
        <taxon>metagenomes</taxon>
        <taxon>ecological metagenomes</taxon>
    </lineage>
</organism>
<dbReference type="AlphaFoldDB" id="X0XUZ0"/>
<dbReference type="EMBL" id="BARS01048924">
    <property type="protein sequence ID" value="GAG28621.1"/>
    <property type="molecule type" value="Genomic_DNA"/>
</dbReference>
<evidence type="ECO:0000313" key="1">
    <source>
        <dbReference type="EMBL" id="GAG28621.1"/>
    </source>
</evidence>
<accession>X0XUZ0</accession>
<gene>
    <name evidence="1" type="ORF">S01H1_73241</name>
</gene>
<feature type="non-terminal residue" evidence="1">
    <location>
        <position position="241"/>
    </location>
</feature>
<protein>
    <submittedName>
        <fullName evidence="1">Uncharacterized protein</fullName>
    </submittedName>
</protein>
<name>X0XUZ0_9ZZZZ</name>